<dbReference type="Pfam" id="PF09991">
    <property type="entry name" value="DUF2232"/>
    <property type="match status" value="1"/>
</dbReference>
<reference evidence="2 3" key="1">
    <citation type="submission" date="2020-05" db="EMBL/GenBank/DDBJ databases">
        <title>Thiomicrorhabdus sediminis sp.nov. and Thiomicrorhabdus xiamenensis sp.nov., novel sulfur-oxidizing bacteria isolated from coastal sediment.</title>
        <authorList>
            <person name="Liu X."/>
        </authorList>
    </citation>
    <scope>NUCLEOTIDE SEQUENCE [LARGE SCALE GENOMIC DNA]</scope>
    <source>
        <strain evidence="2 3">G2</strain>
    </source>
</reference>
<evidence type="ECO:0000313" key="2">
    <source>
        <dbReference type="EMBL" id="QKI89141.1"/>
    </source>
</evidence>
<proteinExistence type="predicted"/>
<gene>
    <name evidence="2" type="ORF">HQN79_05965</name>
</gene>
<organism evidence="2 3">
    <name type="scientific">Thiomicrorhabdus xiamenensis</name>
    <dbReference type="NCBI Taxonomy" id="2739063"/>
    <lineage>
        <taxon>Bacteria</taxon>
        <taxon>Pseudomonadati</taxon>
        <taxon>Pseudomonadota</taxon>
        <taxon>Gammaproteobacteria</taxon>
        <taxon>Thiotrichales</taxon>
        <taxon>Piscirickettsiaceae</taxon>
        <taxon>Thiomicrorhabdus</taxon>
    </lineage>
</organism>
<keyword evidence="3" id="KW-1185">Reference proteome</keyword>
<feature type="transmembrane region" description="Helical" evidence="1">
    <location>
        <begin position="226"/>
        <end position="249"/>
    </location>
</feature>
<keyword evidence="1" id="KW-0472">Membrane</keyword>
<feature type="transmembrane region" description="Helical" evidence="1">
    <location>
        <begin position="161"/>
        <end position="179"/>
    </location>
</feature>
<accession>A0A7D4SN46</accession>
<feature type="transmembrane region" description="Helical" evidence="1">
    <location>
        <begin position="15"/>
        <end position="43"/>
    </location>
</feature>
<keyword evidence="1" id="KW-0812">Transmembrane</keyword>
<name>A0A7D4SN46_9GAMM</name>
<sequence length="296" mass="32298">MLALANYSMKGPMQAIIAVVLLSLLSVWVAPVGILAGAIIALITLRINAGEGAKSLLWAVAVQIGANLMISGSYWPAVIAVMEYLLPVYVMAVVLRETNSLAQALQSGMLMIGAGLIAFHLMVGDTTNWWLTLFDQQLKPILDSSGVDFDAELIPGLAKSVTMLLSAFALVLWYSILLLGRWYQSVLYYPGQFQLDFHQLTLPQNTVYAAAAIAVAGLFFGQDVRLLYDLSGIAIAVLMFQGISVAHCLVKQKDASSAWLVGLYILLFLLPQMMLILATVGLLDNWIKFRGREEMQ</sequence>
<evidence type="ECO:0000313" key="3">
    <source>
        <dbReference type="Proteomes" id="UP000504724"/>
    </source>
</evidence>
<feature type="transmembrane region" description="Helical" evidence="1">
    <location>
        <begin position="77"/>
        <end position="95"/>
    </location>
</feature>
<feature type="transmembrane region" description="Helical" evidence="1">
    <location>
        <begin position="261"/>
        <end position="283"/>
    </location>
</feature>
<evidence type="ECO:0000256" key="1">
    <source>
        <dbReference type="SAM" id="Phobius"/>
    </source>
</evidence>
<dbReference type="AlphaFoldDB" id="A0A7D4SN46"/>
<feature type="transmembrane region" description="Helical" evidence="1">
    <location>
        <begin position="107"/>
        <end position="123"/>
    </location>
</feature>
<dbReference type="RefSeq" id="WP_173285005.1">
    <property type="nucleotide sequence ID" value="NZ_CP054020.1"/>
</dbReference>
<dbReference type="EMBL" id="CP054020">
    <property type="protein sequence ID" value="QKI89141.1"/>
    <property type="molecule type" value="Genomic_DNA"/>
</dbReference>
<keyword evidence="1" id="KW-1133">Transmembrane helix</keyword>
<dbReference type="Proteomes" id="UP000504724">
    <property type="component" value="Chromosome"/>
</dbReference>
<feature type="transmembrane region" description="Helical" evidence="1">
    <location>
        <begin position="200"/>
        <end position="220"/>
    </location>
</feature>
<dbReference type="InterPro" id="IPR018710">
    <property type="entry name" value="DUF2232"/>
</dbReference>
<dbReference type="KEGG" id="txa:HQN79_05965"/>
<protein>
    <submittedName>
        <fullName evidence="2">DUF2232 domain-containing protein</fullName>
    </submittedName>
</protein>